<gene>
    <name evidence="5 7" type="primary">ispH</name>
    <name evidence="7" type="ORF">U729_2717</name>
</gene>
<dbReference type="HAMAP" id="MF_00191">
    <property type="entry name" value="IspH"/>
    <property type="match status" value="1"/>
</dbReference>
<feature type="binding site" evidence="5">
    <location>
        <position position="127"/>
    </location>
    <ligand>
        <name>isopentenyl diphosphate</name>
        <dbReference type="ChEBI" id="CHEBI:128769"/>
    </ligand>
</feature>
<organism evidence="7 8">
    <name type="scientific">Clostridium baratii str. Sullivan</name>
    <dbReference type="NCBI Taxonomy" id="1415775"/>
    <lineage>
        <taxon>Bacteria</taxon>
        <taxon>Bacillati</taxon>
        <taxon>Bacillota</taxon>
        <taxon>Clostridia</taxon>
        <taxon>Eubacteriales</taxon>
        <taxon>Clostridiaceae</taxon>
        <taxon>Clostridium</taxon>
    </lineage>
</organism>
<dbReference type="OrthoDB" id="9804077at2"/>
<dbReference type="EC" id="1.17.7.4" evidence="5"/>
<feature type="binding site" evidence="5">
    <location>
        <position position="221"/>
    </location>
    <ligand>
        <name>(2E)-4-hydroxy-3-methylbut-2-enyl diphosphate</name>
        <dbReference type="ChEBI" id="CHEBI:128753"/>
    </ligand>
</feature>
<dbReference type="SUPFAM" id="SSF50249">
    <property type="entry name" value="Nucleic acid-binding proteins"/>
    <property type="match status" value="4"/>
</dbReference>
<feature type="binding site" evidence="5">
    <location>
        <position position="219"/>
    </location>
    <ligand>
        <name>(2E)-4-hydroxy-3-methylbut-2-enyl diphosphate</name>
        <dbReference type="ChEBI" id="CHEBI:128753"/>
    </ligand>
</feature>
<dbReference type="STRING" id="1561.NPD11_311"/>
<dbReference type="InterPro" id="IPR003029">
    <property type="entry name" value="S1_domain"/>
</dbReference>
<dbReference type="AlphaFoldDB" id="A0A0A7FUY6"/>
<dbReference type="PANTHER" id="PTHR30426">
    <property type="entry name" value="4-HYDROXY-3-METHYLBUT-2-ENYL DIPHOSPHATE REDUCTASE"/>
    <property type="match status" value="1"/>
</dbReference>
<feature type="binding site" evidence="5">
    <location>
        <position position="191"/>
    </location>
    <ligand>
        <name>[4Fe-4S] cluster</name>
        <dbReference type="ChEBI" id="CHEBI:49883"/>
    </ligand>
</feature>
<feature type="binding site" evidence="5">
    <location>
        <position position="265"/>
    </location>
    <ligand>
        <name>dimethylallyl diphosphate</name>
        <dbReference type="ChEBI" id="CHEBI:57623"/>
    </ligand>
</feature>
<protein>
    <recommendedName>
        <fullName evidence="5">4-hydroxy-3-methylbut-2-enyl diphosphate reductase</fullName>
        <shortName evidence="5">HMBPP reductase</shortName>
        <ecNumber evidence="5">1.17.7.4</ecNumber>
    </recommendedName>
</protein>
<dbReference type="GO" id="GO:0005737">
    <property type="term" value="C:cytoplasm"/>
    <property type="evidence" value="ECO:0007669"/>
    <property type="project" value="UniProtKB-ARBA"/>
</dbReference>
<dbReference type="EMBL" id="CP006905">
    <property type="protein sequence ID" value="AIY83417.1"/>
    <property type="molecule type" value="Genomic_DNA"/>
</dbReference>
<dbReference type="Proteomes" id="UP000030635">
    <property type="component" value="Chromosome"/>
</dbReference>
<comment type="catalytic activity">
    <reaction evidence="5">
        <text>dimethylallyl diphosphate + 2 oxidized [2Fe-2S]-[ferredoxin] + H2O = (2E)-4-hydroxy-3-methylbut-2-enyl diphosphate + 2 reduced [2Fe-2S]-[ferredoxin] + 2 H(+)</text>
        <dbReference type="Rhea" id="RHEA:24825"/>
        <dbReference type="Rhea" id="RHEA-COMP:10000"/>
        <dbReference type="Rhea" id="RHEA-COMP:10001"/>
        <dbReference type="ChEBI" id="CHEBI:15377"/>
        <dbReference type="ChEBI" id="CHEBI:15378"/>
        <dbReference type="ChEBI" id="CHEBI:33737"/>
        <dbReference type="ChEBI" id="CHEBI:33738"/>
        <dbReference type="ChEBI" id="CHEBI:57623"/>
        <dbReference type="ChEBI" id="CHEBI:128753"/>
        <dbReference type="EC" id="1.17.7.4"/>
    </reaction>
</comment>
<feature type="binding site" evidence="5">
    <location>
        <position position="77"/>
    </location>
    <ligand>
        <name>isopentenyl diphosphate</name>
        <dbReference type="ChEBI" id="CHEBI:128769"/>
    </ligand>
</feature>
<feature type="binding site" evidence="5">
    <location>
        <position position="99"/>
    </location>
    <ligand>
        <name>[4Fe-4S] cluster</name>
        <dbReference type="ChEBI" id="CHEBI:49883"/>
    </ligand>
</feature>
<keyword evidence="1 5" id="KW-0004">4Fe-4S</keyword>
<dbReference type="UniPathway" id="UPA00059">
    <property type="reaction ID" value="UER00105"/>
</dbReference>
<evidence type="ECO:0000256" key="1">
    <source>
        <dbReference type="ARBA" id="ARBA00022485"/>
    </source>
</evidence>
<dbReference type="NCBIfam" id="TIGR00216">
    <property type="entry name" value="ispH_lytB"/>
    <property type="match status" value="1"/>
</dbReference>
<keyword evidence="5" id="KW-0414">Isoprene biosynthesis</keyword>
<name>A0A0A7FUY6_9CLOT</name>
<dbReference type="NCBIfam" id="NF002187">
    <property type="entry name" value="PRK01045.1-1"/>
    <property type="match status" value="1"/>
</dbReference>
<feature type="binding site" evidence="5">
    <location>
        <position position="163"/>
    </location>
    <ligand>
        <name>(2E)-4-hydroxy-3-methylbut-2-enyl diphosphate</name>
        <dbReference type="ChEBI" id="CHEBI:128753"/>
    </ligand>
</feature>
<comment type="pathway">
    <text evidence="5">Isoprenoid biosynthesis; dimethylallyl diphosphate biosynthesis; dimethylallyl diphosphate from (2E)-4-hydroxy-3-methylbutenyl diphosphate: step 1/1.</text>
</comment>
<comment type="cofactor">
    <cofactor evidence="5">
        <name>[4Fe-4S] cluster</name>
        <dbReference type="ChEBI" id="CHEBI:49883"/>
    </cofactor>
    <text evidence="5">Binds 1 [4Fe-4S] cluster per subunit.</text>
</comment>
<feature type="binding site" evidence="5">
    <location>
        <position position="77"/>
    </location>
    <ligand>
        <name>(2E)-4-hydroxy-3-methylbut-2-enyl diphosphate</name>
        <dbReference type="ChEBI" id="CHEBI:128753"/>
    </ligand>
</feature>
<evidence type="ECO:0000313" key="7">
    <source>
        <dbReference type="EMBL" id="AIY83417.1"/>
    </source>
</evidence>
<dbReference type="GO" id="GO:0050992">
    <property type="term" value="P:dimethylallyl diphosphate biosynthetic process"/>
    <property type="evidence" value="ECO:0007669"/>
    <property type="project" value="UniProtKB-UniRule"/>
</dbReference>
<feature type="domain" description="S1 motif" evidence="6">
    <location>
        <begin position="302"/>
        <end position="374"/>
    </location>
</feature>
<dbReference type="Gene3D" id="2.40.50.140">
    <property type="entry name" value="Nucleic acid-binding proteins"/>
    <property type="match status" value="3"/>
</dbReference>
<feature type="binding site" evidence="5">
    <location>
        <position position="77"/>
    </location>
    <ligand>
        <name>dimethylallyl diphosphate</name>
        <dbReference type="ChEBI" id="CHEBI:57623"/>
    </ligand>
</feature>
<keyword evidence="2 5" id="KW-0479">Metal-binding</keyword>
<dbReference type="Gene3D" id="3.40.50.11270">
    <property type="match status" value="1"/>
</dbReference>
<evidence type="ECO:0000256" key="3">
    <source>
        <dbReference type="ARBA" id="ARBA00023004"/>
    </source>
</evidence>
<comment type="pathway">
    <text evidence="5">Isoprenoid biosynthesis; isopentenyl diphosphate biosynthesis via DXP pathway; isopentenyl diphosphate from 1-deoxy-D-xylulose 5-phosphate: step 6/6.</text>
</comment>
<dbReference type="SMART" id="SM00316">
    <property type="entry name" value="S1"/>
    <property type="match status" value="4"/>
</dbReference>
<dbReference type="GO" id="GO:0051539">
    <property type="term" value="F:4 iron, 4 sulfur cluster binding"/>
    <property type="evidence" value="ECO:0007669"/>
    <property type="project" value="UniProtKB-UniRule"/>
</dbReference>
<keyword evidence="4 5" id="KW-0411">Iron-sulfur</keyword>
<dbReference type="PROSITE" id="PS50126">
    <property type="entry name" value="S1"/>
    <property type="match status" value="4"/>
</dbReference>
<dbReference type="CDD" id="cd05688">
    <property type="entry name" value="S1_RPS1_repeat_ec3"/>
    <property type="match status" value="1"/>
</dbReference>
<dbReference type="InterPro" id="IPR035104">
    <property type="entry name" value="Ribosomal_protein_S1-like"/>
</dbReference>
<feature type="domain" description="S1 motif" evidence="6">
    <location>
        <begin position="560"/>
        <end position="629"/>
    </location>
</feature>
<feature type="binding site" evidence="5">
    <location>
        <position position="220"/>
    </location>
    <ligand>
        <name>(2E)-4-hydroxy-3-methylbut-2-enyl diphosphate</name>
        <dbReference type="ChEBI" id="CHEBI:128753"/>
    </ligand>
</feature>
<dbReference type="Gene3D" id="3.40.1010.20">
    <property type="entry name" value="4-hydroxy-3-methylbut-2-enyl diphosphate reductase, catalytic domain"/>
    <property type="match status" value="2"/>
</dbReference>
<evidence type="ECO:0000259" key="6">
    <source>
        <dbReference type="PROSITE" id="PS50126"/>
    </source>
</evidence>
<keyword evidence="8" id="KW-1185">Reference proteome</keyword>
<feature type="binding site" evidence="5">
    <location>
        <position position="221"/>
    </location>
    <ligand>
        <name>isopentenyl diphosphate</name>
        <dbReference type="ChEBI" id="CHEBI:128769"/>
    </ligand>
</feature>
<dbReference type="GO" id="GO:0003729">
    <property type="term" value="F:mRNA binding"/>
    <property type="evidence" value="ECO:0007669"/>
    <property type="project" value="UniProtKB-ARBA"/>
</dbReference>
<dbReference type="InterPro" id="IPR003451">
    <property type="entry name" value="LytB/IspH"/>
</dbReference>
<dbReference type="UniPathway" id="UPA00056">
    <property type="reaction ID" value="UER00097"/>
</dbReference>
<evidence type="ECO:0000256" key="4">
    <source>
        <dbReference type="ARBA" id="ARBA00023014"/>
    </source>
</evidence>
<feature type="binding site" evidence="5">
    <location>
        <position position="220"/>
    </location>
    <ligand>
        <name>dimethylallyl diphosphate</name>
        <dbReference type="ChEBI" id="CHEBI:57623"/>
    </ligand>
</feature>
<proteinExistence type="inferred from homology"/>
<feature type="binding site" evidence="5">
    <location>
        <position position="42"/>
    </location>
    <ligand>
        <name>(2E)-4-hydroxy-3-methylbut-2-enyl diphosphate</name>
        <dbReference type="ChEBI" id="CHEBI:128753"/>
    </ligand>
</feature>
<comment type="catalytic activity">
    <reaction evidence="5">
        <text>isopentenyl diphosphate + 2 oxidized [2Fe-2S]-[ferredoxin] + H2O = (2E)-4-hydroxy-3-methylbut-2-enyl diphosphate + 2 reduced [2Fe-2S]-[ferredoxin] + 2 H(+)</text>
        <dbReference type="Rhea" id="RHEA:24488"/>
        <dbReference type="Rhea" id="RHEA-COMP:10000"/>
        <dbReference type="Rhea" id="RHEA-COMP:10001"/>
        <dbReference type="ChEBI" id="CHEBI:15377"/>
        <dbReference type="ChEBI" id="CHEBI:15378"/>
        <dbReference type="ChEBI" id="CHEBI:33737"/>
        <dbReference type="ChEBI" id="CHEBI:33738"/>
        <dbReference type="ChEBI" id="CHEBI:128753"/>
        <dbReference type="ChEBI" id="CHEBI:128769"/>
        <dbReference type="EC" id="1.17.7.4"/>
    </reaction>
</comment>
<dbReference type="GO" id="GO:0051745">
    <property type="term" value="F:4-hydroxy-3-methylbut-2-enyl diphosphate reductase activity"/>
    <property type="evidence" value="ECO:0007669"/>
    <property type="project" value="UniProtKB-UniRule"/>
</dbReference>
<keyword evidence="3 5" id="KW-0408">Iron</keyword>
<dbReference type="CDD" id="cd13944">
    <property type="entry name" value="lytB_ispH"/>
    <property type="match status" value="1"/>
</dbReference>
<evidence type="ECO:0000256" key="2">
    <source>
        <dbReference type="ARBA" id="ARBA00022723"/>
    </source>
</evidence>
<evidence type="ECO:0000313" key="8">
    <source>
        <dbReference type="Proteomes" id="UP000030635"/>
    </source>
</evidence>
<dbReference type="eggNOG" id="COG0761">
    <property type="taxonomic scope" value="Bacteria"/>
</dbReference>
<dbReference type="Pfam" id="PF02401">
    <property type="entry name" value="LYTB"/>
    <property type="match status" value="1"/>
</dbReference>
<feature type="active site" description="Proton donor" evidence="5">
    <location>
        <position position="129"/>
    </location>
</feature>
<dbReference type="GO" id="GO:0046872">
    <property type="term" value="F:metal ion binding"/>
    <property type="evidence" value="ECO:0007669"/>
    <property type="project" value="UniProtKB-KW"/>
</dbReference>
<dbReference type="NCBIfam" id="NF005208">
    <property type="entry name" value="PRK06676.1"/>
    <property type="match status" value="1"/>
</dbReference>
<feature type="binding site" evidence="5">
    <location>
        <position position="127"/>
    </location>
    <ligand>
        <name>(2E)-4-hydroxy-3-methylbut-2-enyl diphosphate</name>
        <dbReference type="ChEBI" id="CHEBI:128753"/>
    </ligand>
</feature>
<dbReference type="RefSeq" id="WP_039315928.1">
    <property type="nucleotide sequence ID" value="NZ_CP006905.1"/>
</dbReference>
<dbReference type="GO" id="GO:0019288">
    <property type="term" value="P:isopentenyl diphosphate biosynthetic process, methylerythritol 4-phosphate pathway"/>
    <property type="evidence" value="ECO:0007669"/>
    <property type="project" value="UniProtKB-UniRule"/>
</dbReference>
<feature type="domain" description="S1 motif" evidence="6">
    <location>
        <begin position="475"/>
        <end position="543"/>
    </location>
</feature>
<dbReference type="InterPro" id="IPR012340">
    <property type="entry name" value="NA-bd_OB-fold"/>
</dbReference>
<dbReference type="NCBIfam" id="NF009024">
    <property type="entry name" value="PRK12360.1"/>
    <property type="match status" value="1"/>
</dbReference>
<comment type="similarity">
    <text evidence="5">Belongs to the IspH family.</text>
</comment>
<evidence type="ECO:0000256" key="5">
    <source>
        <dbReference type="HAMAP-Rule" id="MF_00191"/>
    </source>
</evidence>
<dbReference type="CDD" id="cd04465">
    <property type="entry name" value="S1_RPS1_repeat_ec2_hs2"/>
    <property type="match status" value="1"/>
</dbReference>
<feature type="binding site" evidence="5">
    <location>
        <position position="219"/>
    </location>
    <ligand>
        <name>isopentenyl diphosphate</name>
        <dbReference type="ChEBI" id="CHEBI:128769"/>
    </ligand>
</feature>
<dbReference type="HOGENOM" id="CLU_015805_3_1_9"/>
<keyword evidence="5 7" id="KW-0560">Oxidoreductase</keyword>
<dbReference type="eggNOG" id="COG0539">
    <property type="taxonomic scope" value="Bacteria"/>
</dbReference>
<feature type="binding site" evidence="5">
    <location>
        <position position="127"/>
    </location>
    <ligand>
        <name>dimethylallyl diphosphate</name>
        <dbReference type="ChEBI" id="CHEBI:57623"/>
    </ligand>
</feature>
<dbReference type="NCBIfam" id="NF000907">
    <property type="entry name" value="PRK00087.1"/>
    <property type="match status" value="1"/>
</dbReference>
<dbReference type="GO" id="GO:0016114">
    <property type="term" value="P:terpenoid biosynthetic process"/>
    <property type="evidence" value="ECO:0007669"/>
    <property type="project" value="UniProtKB-UniRule"/>
</dbReference>
<dbReference type="PRINTS" id="PR00681">
    <property type="entry name" value="RIBOSOMALS1"/>
</dbReference>
<feature type="binding site" evidence="5">
    <location>
        <position position="219"/>
    </location>
    <ligand>
        <name>dimethylallyl diphosphate</name>
        <dbReference type="ChEBI" id="CHEBI:57623"/>
    </ligand>
</feature>
<feature type="binding site" evidence="5">
    <location>
        <position position="13"/>
    </location>
    <ligand>
        <name>[4Fe-4S] cluster</name>
        <dbReference type="ChEBI" id="CHEBI:49883"/>
    </ligand>
</feature>
<dbReference type="PANTHER" id="PTHR30426:SF0">
    <property type="entry name" value="4-HYDROXY-3-METHYLBUT-2-ENYL DIPHOSPHATE REDUCTASE"/>
    <property type="match status" value="1"/>
</dbReference>
<feature type="binding site" evidence="5">
    <location>
        <position position="265"/>
    </location>
    <ligand>
        <name>(2E)-4-hydroxy-3-methylbut-2-enyl diphosphate</name>
        <dbReference type="ChEBI" id="CHEBI:128753"/>
    </ligand>
</feature>
<feature type="binding site" evidence="5">
    <location>
        <position position="42"/>
    </location>
    <ligand>
        <name>dimethylallyl diphosphate</name>
        <dbReference type="ChEBI" id="CHEBI:57623"/>
    </ligand>
</feature>
<dbReference type="Pfam" id="PF00575">
    <property type="entry name" value="S1"/>
    <property type="match status" value="4"/>
</dbReference>
<reference evidence="7 8" key="1">
    <citation type="journal article" date="2015" name="Infect. Genet. Evol.">
        <title>Genomic sequences of six botulinum neurotoxin-producing strains representing three clostridial species illustrate the mobility and diversity of botulinum neurotoxin genes.</title>
        <authorList>
            <person name="Smith T.J."/>
            <person name="Hill K.K."/>
            <person name="Xie G."/>
            <person name="Foley B.T."/>
            <person name="Williamson C.H."/>
            <person name="Foster J.T."/>
            <person name="Johnson S.L."/>
            <person name="Chertkov O."/>
            <person name="Teshima H."/>
            <person name="Gibbons H.S."/>
            <person name="Johnsky L.A."/>
            <person name="Karavis M.A."/>
            <person name="Smith L.A."/>
        </authorList>
    </citation>
    <scope>NUCLEOTIDE SEQUENCE [LARGE SCALE GENOMIC DNA]</scope>
    <source>
        <strain evidence="7 8">Sullivan</strain>
    </source>
</reference>
<feature type="binding site" evidence="5">
    <location>
        <position position="42"/>
    </location>
    <ligand>
        <name>isopentenyl diphosphate</name>
        <dbReference type="ChEBI" id="CHEBI:128769"/>
    </ligand>
</feature>
<feature type="binding site" evidence="5">
    <location>
        <position position="220"/>
    </location>
    <ligand>
        <name>isopentenyl diphosphate</name>
        <dbReference type="ChEBI" id="CHEBI:128769"/>
    </ligand>
</feature>
<dbReference type="KEGG" id="cbv:U729_2717"/>
<comment type="function">
    <text evidence="5">Catalyzes the conversion of 1-hydroxy-2-methyl-2-(E)-butenyl 4-diphosphate (HMBPP) into a mixture of isopentenyl diphosphate (IPP) and dimethylallyl diphosphate (DMAPP). Acts in the terminal step of the DOXP/MEP pathway for isoprenoid precursor biosynthesis.</text>
</comment>
<feature type="binding site" evidence="5">
    <location>
        <position position="265"/>
    </location>
    <ligand>
        <name>isopentenyl diphosphate</name>
        <dbReference type="ChEBI" id="CHEBI:128769"/>
    </ligand>
</feature>
<dbReference type="FunFam" id="2.40.50.140:FF:000051">
    <property type="entry name" value="RNA-binding transcriptional accessory protein"/>
    <property type="match status" value="1"/>
</dbReference>
<accession>A0A0A7FUY6</accession>
<feature type="binding site" evidence="5">
    <location>
        <position position="221"/>
    </location>
    <ligand>
        <name>dimethylallyl diphosphate</name>
        <dbReference type="ChEBI" id="CHEBI:57623"/>
    </ligand>
</feature>
<feature type="domain" description="S1 motif" evidence="6">
    <location>
        <begin position="387"/>
        <end position="454"/>
    </location>
</feature>
<sequence length="631" mass="70982">MKKVILAENAGFCFGVQRAVETSIDIKKKYNKKIYTLGPLIHNSDVVSFLEQNDIYAIDYKNINDLQEGDVVIIRSHGIPEAVFNDLKSRGLEVIDATCPFVTNIQKKVKKYSKEGYNIIIVGDENHPEVIGINGWCDNKATITKNGEFNKELSNKICAVSQTTEKKENWDKTLDAINDGTREVLSFNTICSATEVRQKSAYDLSKEVDAMIVIGGKNSSNTTKLYEIAKHNCENTIHIENSNELPKEYINNKNFKKIGITAGASTPDWIIREVINIMQDEKNFNDEQLKLMNEMDKTFRIGDEIEGEILTISKDGVSVSLVGYKSDGIIPFEELTAKMDPREYAKTLNVGDTIKAKVIKLGNVVLSRLEYEKEEILNNLEELFKNQTILPLTISEVKEKGLVGYYNGIRIFVPASQIDIKFVNDKEIYKGQTLDVKLIDFNKENPSRVVASRRKVQEEAKEANEEKVLSSLKVGDIVKAEVKRFTNFGAFAEVNGVDGLIHLSQISWNHVKRAEDYLKSGDIIDVKVIELDKENKKLSLSIKEITPEPWKDVTEKYPEGSVVLGKVVRINDFGAFVELEPGVDGLVHISKISHDRINNPADVLSVGQDIKAKILSVDEEQKRISLSMKDV</sequence>